<proteinExistence type="predicted"/>
<evidence type="ECO:0000313" key="3">
    <source>
        <dbReference type="Proteomes" id="UP001597036"/>
    </source>
</evidence>
<gene>
    <name evidence="2" type="ORF">ACFQY8_01105</name>
</gene>
<feature type="transmembrane region" description="Helical" evidence="1">
    <location>
        <begin position="94"/>
        <end position="115"/>
    </location>
</feature>
<keyword evidence="1" id="KW-0812">Transmembrane</keyword>
<accession>A0ABW2Y272</accession>
<keyword evidence="3" id="KW-1185">Reference proteome</keyword>
<sequence>MKKLVSDVRLEFMKMRRQHIWLVLLISVPILAKCATTGKGSIADGYTRSFYGAPLYNAILMPILCATIASRICENEYEGHAFKQLMTMQKPRELFTAKFVVAALLMAIVCCVQPITILVTGKMYHYADAVTASDILFFAFSQYIVCIFFIIVIQIISLYVENQFVPMSIGVILSLLGLFSMFFPPSVMRFMPSSYFALLNFVGMNWDRAGRSVSYYRMGYPWGYVAILAAVIIALYTVSLRWFVNKEN</sequence>
<comment type="caution">
    <text evidence="2">The sequence shown here is derived from an EMBL/GenBank/DDBJ whole genome shotgun (WGS) entry which is preliminary data.</text>
</comment>
<evidence type="ECO:0000256" key="1">
    <source>
        <dbReference type="SAM" id="Phobius"/>
    </source>
</evidence>
<dbReference type="PANTHER" id="PTHR37305:SF1">
    <property type="entry name" value="MEMBRANE PROTEIN"/>
    <property type="match status" value="1"/>
</dbReference>
<keyword evidence="1" id="KW-1133">Transmembrane helix</keyword>
<protein>
    <submittedName>
        <fullName evidence="2">ABC transporter permease</fullName>
    </submittedName>
</protein>
<dbReference type="PANTHER" id="PTHR37305">
    <property type="entry name" value="INTEGRAL MEMBRANE PROTEIN-RELATED"/>
    <property type="match status" value="1"/>
</dbReference>
<dbReference type="EMBL" id="JBHTHQ010000010">
    <property type="protein sequence ID" value="MFD0704352.1"/>
    <property type="molecule type" value="Genomic_DNA"/>
</dbReference>
<reference evidence="3" key="1">
    <citation type="journal article" date="2019" name="Int. J. Syst. Evol. Microbiol.">
        <title>The Global Catalogue of Microorganisms (GCM) 10K type strain sequencing project: providing services to taxonomists for standard genome sequencing and annotation.</title>
        <authorList>
            <consortium name="The Broad Institute Genomics Platform"/>
            <consortium name="The Broad Institute Genome Sequencing Center for Infectious Disease"/>
            <person name="Wu L."/>
            <person name="Ma J."/>
        </authorList>
    </citation>
    <scope>NUCLEOTIDE SEQUENCE [LARGE SCALE GENOMIC DNA]</scope>
    <source>
        <strain evidence="3">CCM 8604</strain>
    </source>
</reference>
<name>A0ABW2Y272_9BIFI</name>
<organism evidence="2 3">
    <name type="scientific">Alloscardovia venturai</name>
    <dbReference type="NCBI Taxonomy" id="1769421"/>
    <lineage>
        <taxon>Bacteria</taxon>
        <taxon>Bacillati</taxon>
        <taxon>Actinomycetota</taxon>
        <taxon>Actinomycetes</taxon>
        <taxon>Bifidobacteriales</taxon>
        <taxon>Bifidobacteriaceae</taxon>
        <taxon>Alloscardovia</taxon>
    </lineage>
</organism>
<dbReference type="Pfam" id="PF12730">
    <property type="entry name" value="ABC2_membrane_4"/>
    <property type="match status" value="1"/>
</dbReference>
<feature type="transmembrane region" description="Helical" evidence="1">
    <location>
        <begin position="135"/>
        <end position="157"/>
    </location>
</feature>
<feature type="transmembrane region" description="Helical" evidence="1">
    <location>
        <begin position="164"/>
        <end position="183"/>
    </location>
</feature>
<feature type="transmembrane region" description="Helical" evidence="1">
    <location>
        <begin position="50"/>
        <end position="73"/>
    </location>
</feature>
<evidence type="ECO:0000313" key="2">
    <source>
        <dbReference type="EMBL" id="MFD0704352.1"/>
    </source>
</evidence>
<keyword evidence="1" id="KW-0472">Membrane</keyword>
<dbReference type="Proteomes" id="UP001597036">
    <property type="component" value="Unassembled WGS sequence"/>
</dbReference>
<feature type="transmembrane region" description="Helical" evidence="1">
    <location>
        <begin position="222"/>
        <end position="244"/>
    </location>
</feature>